<keyword evidence="4" id="KW-1185">Reference proteome</keyword>
<dbReference type="CDD" id="cd09726">
    <property type="entry name" value="RAMP_I_III"/>
    <property type="match status" value="1"/>
</dbReference>
<name>A0A7L9FK97_9CREN</name>
<dbReference type="AlphaFoldDB" id="A0A7L9FK97"/>
<evidence type="ECO:0000259" key="2">
    <source>
        <dbReference type="Pfam" id="PF03787"/>
    </source>
</evidence>
<dbReference type="InterPro" id="IPR005537">
    <property type="entry name" value="RAMP_III_fam"/>
</dbReference>
<dbReference type="Pfam" id="PF03787">
    <property type="entry name" value="RAMPs"/>
    <property type="match status" value="1"/>
</dbReference>
<dbReference type="KEGG" id="thel:IG193_08700"/>
<gene>
    <name evidence="3" type="ORF">IG193_08700</name>
</gene>
<dbReference type="InParanoid" id="A0A7L9FK97"/>
<feature type="domain" description="CRISPR type III-associated protein" evidence="2">
    <location>
        <begin position="8"/>
        <end position="173"/>
    </location>
</feature>
<organism evidence="3 4">
    <name type="scientific">Infirmifilum lucidum</name>
    <dbReference type="NCBI Taxonomy" id="2776706"/>
    <lineage>
        <taxon>Archaea</taxon>
        <taxon>Thermoproteota</taxon>
        <taxon>Thermoprotei</taxon>
        <taxon>Thermofilales</taxon>
        <taxon>Thermofilaceae</taxon>
        <taxon>Infirmifilum</taxon>
    </lineage>
</organism>
<evidence type="ECO:0000256" key="1">
    <source>
        <dbReference type="ARBA" id="ARBA00023118"/>
    </source>
</evidence>
<evidence type="ECO:0000313" key="4">
    <source>
        <dbReference type="Proteomes" id="UP000594121"/>
    </source>
</evidence>
<accession>A0A7L9FK97</accession>
<reference evidence="3 4" key="1">
    <citation type="submission" date="2020-10" db="EMBL/GenBank/DDBJ databases">
        <title>Thermofilum lucidum 3507LT sp. nov. a novel member of Thermofilaceae family isolated from Chile hot spring, and proposal of description order Thermofilales.</title>
        <authorList>
            <person name="Zayulina K.S."/>
            <person name="Elcheninov A.G."/>
            <person name="Toshchakov S.V."/>
            <person name="Kublanov I.V."/>
        </authorList>
    </citation>
    <scope>NUCLEOTIDE SEQUENCE [LARGE SCALE GENOMIC DNA]</scope>
    <source>
        <strain evidence="3 4">3507LT</strain>
    </source>
</reference>
<sequence>MVRIEVELKPLSSLTVGGSSPSSSADIPFNRLLVPPSTIKGSMRTAVTALLPDCYTACGEVEPRLIRLRHGKMGGPCDVCKLFGYPDSPGRVYVTVESQPGEFHLLSRVSIDDERWVAEEKKLFSQQVIKPGETIVVSVAMDTRGLGQDEEERLVRLLLYSLHALRLWRLGRGAMVDLRVRSHDLPEDKYGDLLEPLKRWLWE</sequence>
<dbReference type="EMBL" id="CP062310">
    <property type="protein sequence ID" value="QOJ79812.1"/>
    <property type="molecule type" value="Genomic_DNA"/>
</dbReference>
<evidence type="ECO:0000313" key="3">
    <source>
        <dbReference type="EMBL" id="QOJ79812.1"/>
    </source>
</evidence>
<protein>
    <recommendedName>
        <fullName evidence="2">CRISPR type III-associated protein domain-containing protein</fullName>
    </recommendedName>
</protein>
<proteinExistence type="predicted"/>
<keyword evidence="1" id="KW-0051">Antiviral defense</keyword>
<dbReference type="GO" id="GO:0051607">
    <property type="term" value="P:defense response to virus"/>
    <property type="evidence" value="ECO:0007669"/>
    <property type="project" value="UniProtKB-KW"/>
</dbReference>
<dbReference type="Proteomes" id="UP000594121">
    <property type="component" value="Chromosome"/>
</dbReference>